<dbReference type="Proteomes" id="UP001158067">
    <property type="component" value="Unassembled WGS sequence"/>
</dbReference>
<dbReference type="PANTHER" id="PTHR42693:SF53">
    <property type="entry name" value="ENDO-4-O-SULFATASE"/>
    <property type="match status" value="1"/>
</dbReference>
<dbReference type="Pfam" id="PF00884">
    <property type="entry name" value="Sulfatase"/>
    <property type="match status" value="1"/>
</dbReference>
<dbReference type="RefSeq" id="WP_283435561.1">
    <property type="nucleotide sequence ID" value="NZ_FXUG01000028.1"/>
</dbReference>
<dbReference type="Gene3D" id="3.40.720.10">
    <property type="entry name" value="Alkaline Phosphatase, subunit A"/>
    <property type="match status" value="1"/>
</dbReference>
<name>A0ABY1QTN2_9BACT</name>
<feature type="chain" id="PRO_5045699426" evidence="3">
    <location>
        <begin position="20"/>
        <end position="496"/>
    </location>
</feature>
<keyword evidence="3" id="KW-0732">Signal</keyword>
<gene>
    <name evidence="5" type="ORF">SAMN06265222_1288</name>
</gene>
<comment type="caution">
    <text evidence="5">The sequence shown here is derived from an EMBL/GenBank/DDBJ whole genome shotgun (WGS) entry which is preliminary data.</text>
</comment>
<dbReference type="CDD" id="cd16146">
    <property type="entry name" value="ARS_like"/>
    <property type="match status" value="1"/>
</dbReference>
<dbReference type="SUPFAM" id="SSF53649">
    <property type="entry name" value="Alkaline phosphatase-like"/>
    <property type="match status" value="1"/>
</dbReference>
<feature type="signal peptide" evidence="3">
    <location>
        <begin position="1"/>
        <end position="19"/>
    </location>
</feature>
<reference evidence="5 6" key="1">
    <citation type="submission" date="2017-05" db="EMBL/GenBank/DDBJ databases">
        <authorList>
            <person name="Varghese N."/>
            <person name="Submissions S."/>
        </authorList>
    </citation>
    <scope>NUCLEOTIDE SEQUENCE [LARGE SCALE GENOMIC DNA]</scope>
    <source>
        <strain evidence="5 6">DSM 25457</strain>
    </source>
</reference>
<dbReference type="InterPro" id="IPR000917">
    <property type="entry name" value="Sulfatase_N"/>
</dbReference>
<evidence type="ECO:0000256" key="2">
    <source>
        <dbReference type="ARBA" id="ARBA00022801"/>
    </source>
</evidence>
<dbReference type="EMBL" id="FXUG01000028">
    <property type="protein sequence ID" value="SMP78837.1"/>
    <property type="molecule type" value="Genomic_DNA"/>
</dbReference>
<proteinExistence type="inferred from homology"/>
<keyword evidence="6" id="KW-1185">Reference proteome</keyword>
<comment type="similarity">
    <text evidence="1">Belongs to the sulfatase family.</text>
</comment>
<protein>
    <submittedName>
        <fullName evidence="5">Arylsulfatase</fullName>
    </submittedName>
</protein>
<evidence type="ECO:0000256" key="3">
    <source>
        <dbReference type="SAM" id="SignalP"/>
    </source>
</evidence>
<organism evidence="5 6">
    <name type="scientific">Neorhodopirellula lusitana</name>
    <dbReference type="NCBI Taxonomy" id="445327"/>
    <lineage>
        <taxon>Bacteria</taxon>
        <taxon>Pseudomonadati</taxon>
        <taxon>Planctomycetota</taxon>
        <taxon>Planctomycetia</taxon>
        <taxon>Pirellulales</taxon>
        <taxon>Pirellulaceae</taxon>
        <taxon>Neorhodopirellula</taxon>
    </lineage>
</organism>
<evidence type="ECO:0000313" key="5">
    <source>
        <dbReference type="EMBL" id="SMP78837.1"/>
    </source>
</evidence>
<dbReference type="InterPro" id="IPR017850">
    <property type="entry name" value="Alkaline_phosphatase_core_sf"/>
</dbReference>
<evidence type="ECO:0000256" key="1">
    <source>
        <dbReference type="ARBA" id="ARBA00008779"/>
    </source>
</evidence>
<feature type="domain" description="Sulfatase N-terminal" evidence="4">
    <location>
        <begin position="27"/>
        <end position="349"/>
    </location>
</feature>
<sequence>MKYALTLLFISFWASHASGESLGNSRPNIIFVMTDDQGMNLSYMGCPELRTPHIDRFAGKSLRFTNYYVSPNCAPTRAALMSGVHEFRAGVTATHAEQERMALDLTTFPQLLQKAGYETGLFGKWHLGDLDNHLPQNRGFSEVLMHGAGGIGQRERGVKITSYADFPPNQGEKKNAKYFDPVLLHNDTIVQTTGYCTDIFFDAAMNWMQVQHQRDQPFFAYISTNAPHSPLIAPEENIQRMKDRGIQNPSVRFAMIENIDDNFGRMMKQLEEWQVLENTLVIFTTDNGSPGSDPNFKAGHKTGKGTPYEGGVHVPAFWFWKGRLQPGQDISALTAHVDLFPTFCELAGADAIQAIQRLEGRNLLPLLEDPTASWAPRILQTQRGNIASPAEKSADKLWSVRTDRWRLVGKELYDIQNDPYEESDVADQYPEVVQRLRKKHFAWYDTMIPYMINLDNVWKEKLAPLEARYYQQEAARGIPSWSPKRVGTASSKGPDS</sequence>
<dbReference type="PANTHER" id="PTHR42693">
    <property type="entry name" value="ARYLSULFATASE FAMILY MEMBER"/>
    <property type="match status" value="1"/>
</dbReference>
<dbReference type="InterPro" id="IPR050738">
    <property type="entry name" value="Sulfatase"/>
</dbReference>
<accession>A0ABY1QTN2</accession>
<evidence type="ECO:0000313" key="6">
    <source>
        <dbReference type="Proteomes" id="UP001158067"/>
    </source>
</evidence>
<keyword evidence="2" id="KW-0378">Hydrolase</keyword>
<evidence type="ECO:0000259" key="4">
    <source>
        <dbReference type="Pfam" id="PF00884"/>
    </source>
</evidence>
<dbReference type="Gene3D" id="3.30.1120.10">
    <property type="match status" value="1"/>
</dbReference>